<dbReference type="GO" id="GO:0006950">
    <property type="term" value="P:response to stress"/>
    <property type="evidence" value="ECO:0007669"/>
    <property type="project" value="UniProtKB-ARBA"/>
</dbReference>
<dbReference type="PANTHER" id="PTHR33172">
    <property type="entry name" value="OS08G0516900 PROTEIN"/>
    <property type="match status" value="1"/>
</dbReference>
<feature type="region of interest" description="Disordered" evidence="3">
    <location>
        <begin position="22"/>
        <end position="84"/>
    </location>
</feature>
<protein>
    <submittedName>
        <fullName evidence="4">Uncharacterized protein</fullName>
    </submittedName>
</protein>
<evidence type="ECO:0000313" key="4">
    <source>
        <dbReference type="EMBL" id="RYR77252.1"/>
    </source>
</evidence>
<evidence type="ECO:0000256" key="1">
    <source>
        <dbReference type="ARBA" id="ARBA00004123"/>
    </source>
</evidence>
<feature type="compositionally biased region" description="Low complexity" evidence="3">
    <location>
        <begin position="38"/>
        <end position="55"/>
    </location>
</feature>
<feature type="compositionally biased region" description="Acidic residues" evidence="3">
    <location>
        <begin position="56"/>
        <end position="65"/>
    </location>
</feature>
<evidence type="ECO:0000256" key="3">
    <source>
        <dbReference type="SAM" id="MobiDB-lite"/>
    </source>
</evidence>
<name>A0A445EPI3_ARAHY</name>
<proteinExistence type="predicted"/>
<comment type="caution">
    <text evidence="4">The sequence shown here is derived from an EMBL/GenBank/DDBJ whole genome shotgun (WGS) entry which is preliminary data.</text>
</comment>
<dbReference type="OrthoDB" id="691484at2759"/>
<dbReference type="InterPro" id="IPR051992">
    <property type="entry name" value="OxStress_Response_Reg"/>
</dbReference>
<feature type="compositionally biased region" description="Low complexity" evidence="3">
    <location>
        <begin position="168"/>
        <end position="182"/>
    </location>
</feature>
<evidence type="ECO:0000256" key="2">
    <source>
        <dbReference type="ARBA" id="ARBA00023242"/>
    </source>
</evidence>
<comment type="subcellular location">
    <subcellularLocation>
        <location evidence="1">Nucleus</location>
    </subcellularLocation>
</comment>
<accession>A0A445EPI3</accession>
<organism evidence="4 5">
    <name type="scientific">Arachis hypogaea</name>
    <name type="common">Peanut</name>
    <dbReference type="NCBI Taxonomy" id="3818"/>
    <lineage>
        <taxon>Eukaryota</taxon>
        <taxon>Viridiplantae</taxon>
        <taxon>Streptophyta</taxon>
        <taxon>Embryophyta</taxon>
        <taxon>Tracheophyta</taxon>
        <taxon>Spermatophyta</taxon>
        <taxon>Magnoliopsida</taxon>
        <taxon>eudicotyledons</taxon>
        <taxon>Gunneridae</taxon>
        <taxon>Pentapetalae</taxon>
        <taxon>rosids</taxon>
        <taxon>fabids</taxon>
        <taxon>Fabales</taxon>
        <taxon>Fabaceae</taxon>
        <taxon>Papilionoideae</taxon>
        <taxon>50 kb inversion clade</taxon>
        <taxon>dalbergioids sensu lato</taxon>
        <taxon>Dalbergieae</taxon>
        <taxon>Pterocarpus clade</taxon>
        <taxon>Arachis</taxon>
    </lineage>
</organism>
<dbReference type="PANTHER" id="PTHR33172:SF96">
    <property type="entry name" value="PROTEIN OXIDATIVE STRESS 3 LIKE 3"/>
    <property type="match status" value="1"/>
</dbReference>
<sequence>MPLAMGSDAGVTIERSSFGNCASICDRDFPEEEEESDASSSSSSSSIGRNSGSSEDSSDREDSGETEVQSSFKGPLDTMNDLEEDLPVKKGISKFYSGKSKSFTSLADAISVTSVQEIVKPEDPYAKKRKNLLARNLLIERSRSSDNFGGMLKRKSNIRRGPSCLTLSSSEEGNSSASTSISPPFPLPPLHPQAKKSSANAPQPCPPVRNSPWRSYSWSDLQSAAETHDLPSLAICSGNKGNKVH</sequence>
<keyword evidence="5" id="KW-1185">Reference proteome</keyword>
<dbReference type="EMBL" id="SDMP01000001">
    <property type="protein sequence ID" value="RYR77252.1"/>
    <property type="molecule type" value="Genomic_DNA"/>
</dbReference>
<dbReference type="STRING" id="3818.A0A445EPI3"/>
<dbReference type="Proteomes" id="UP000289738">
    <property type="component" value="Chromosome A01"/>
</dbReference>
<reference evidence="4 5" key="1">
    <citation type="submission" date="2019-01" db="EMBL/GenBank/DDBJ databases">
        <title>Sequencing of cultivated peanut Arachis hypogaea provides insights into genome evolution and oil improvement.</title>
        <authorList>
            <person name="Chen X."/>
        </authorList>
    </citation>
    <scope>NUCLEOTIDE SEQUENCE [LARGE SCALE GENOMIC DNA]</scope>
    <source>
        <strain evidence="5">cv. Fuhuasheng</strain>
        <tissue evidence="4">Leaves</tissue>
    </source>
</reference>
<keyword evidence="2" id="KW-0539">Nucleus</keyword>
<gene>
    <name evidence="4" type="ORF">Ahy_A01g001702</name>
</gene>
<dbReference type="AlphaFoldDB" id="A0A445EPI3"/>
<feature type="region of interest" description="Disordered" evidence="3">
    <location>
        <begin position="146"/>
        <end position="212"/>
    </location>
</feature>
<dbReference type="GO" id="GO:0005634">
    <property type="term" value="C:nucleus"/>
    <property type="evidence" value="ECO:0007669"/>
    <property type="project" value="UniProtKB-SubCell"/>
</dbReference>
<evidence type="ECO:0000313" key="5">
    <source>
        <dbReference type="Proteomes" id="UP000289738"/>
    </source>
</evidence>